<keyword evidence="2" id="KW-0812">Transmembrane</keyword>
<name>A0A6J4RDT2_9ACTN</name>
<keyword evidence="2" id="KW-1133">Transmembrane helix</keyword>
<gene>
    <name evidence="3" type="ORF">AVDCRST_MAG58-3323</name>
</gene>
<evidence type="ECO:0000256" key="1">
    <source>
        <dbReference type="SAM" id="MobiDB-lite"/>
    </source>
</evidence>
<feature type="transmembrane region" description="Helical" evidence="2">
    <location>
        <begin position="20"/>
        <end position="37"/>
    </location>
</feature>
<organism evidence="3">
    <name type="scientific">uncultured Rubrobacteraceae bacterium</name>
    <dbReference type="NCBI Taxonomy" id="349277"/>
    <lineage>
        <taxon>Bacteria</taxon>
        <taxon>Bacillati</taxon>
        <taxon>Actinomycetota</taxon>
        <taxon>Rubrobacteria</taxon>
        <taxon>Rubrobacterales</taxon>
        <taxon>Rubrobacteraceae</taxon>
        <taxon>environmental samples</taxon>
    </lineage>
</organism>
<evidence type="ECO:0000313" key="3">
    <source>
        <dbReference type="EMBL" id="CAA9464866.1"/>
    </source>
</evidence>
<feature type="non-terminal residue" evidence="3">
    <location>
        <position position="1"/>
    </location>
</feature>
<feature type="non-terminal residue" evidence="3">
    <location>
        <position position="77"/>
    </location>
</feature>
<keyword evidence="2" id="KW-0472">Membrane</keyword>
<protein>
    <submittedName>
        <fullName evidence="3">Uncharacterized protein</fullName>
    </submittedName>
</protein>
<proteinExistence type="predicted"/>
<feature type="region of interest" description="Disordered" evidence="1">
    <location>
        <begin position="1"/>
        <end position="20"/>
    </location>
</feature>
<evidence type="ECO:0000256" key="2">
    <source>
        <dbReference type="SAM" id="Phobius"/>
    </source>
</evidence>
<accession>A0A6J4RDT2</accession>
<dbReference type="EMBL" id="CADCVF010000068">
    <property type="protein sequence ID" value="CAA9464866.1"/>
    <property type="molecule type" value="Genomic_DNA"/>
</dbReference>
<feature type="compositionally biased region" description="Basic residues" evidence="1">
    <location>
        <begin position="1"/>
        <end position="18"/>
    </location>
</feature>
<reference evidence="3" key="1">
    <citation type="submission" date="2020-02" db="EMBL/GenBank/DDBJ databases">
        <authorList>
            <person name="Meier V. D."/>
        </authorList>
    </citation>
    <scope>NUCLEOTIDE SEQUENCE</scope>
    <source>
        <strain evidence="3">AVDCRST_MAG58</strain>
    </source>
</reference>
<sequence length="77" mass="7950">GKRVQARRSRRRRAHSGRRTAPAGAGFVLCACALYLPRCSSGGRCGRGGPGEEASALPHPQPLGRDADLAGSLGDPV</sequence>
<dbReference type="AlphaFoldDB" id="A0A6J4RDT2"/>
<feature type="region of interest" description="Disordered" evidence="1">
    <location>
        <begin position="46"/>
        <end position="77"/>
    </location>
</feature>